<dbReference type="Pfam" id="PF01958">
    <property type="entry name" value="Asp_DH_C"/>
    <property type="match status" value="1"/>
</dbReference>
<dbReference type="GO" id="GO:0016639">
    <property type="term" value="F:oxidoreductase activity, acting on the CH-NH2 group of donors, NAD or NADP as acceptor"/>
    <property type="evidence" value="ECO:0007669"/>
    <property type="project" value="UniProtKB-UniRule"/>
</dbReference>
<dbReference type="GO" id="GO:0033735">
    <property type="term" value="F:aspartate dehydrogenase [NAD(P)+] activity"/>
    <property type="evidence" value="ECO:0007669"/>
    <property type="project" value="UniProtKB-EC"/>
</dbReference>
<sequence>MGKIKLALIGCGYLNEIVANALKDGYLPEYELIAVLGKDSNRTKAFAERHGCKACADIDELMGMKPDFTAEAASVKAIQEYSETILNGGSNLVVLSIGAFADREFYERVKNTAAQNKRRVYIASGAVGGFDVLRTAALMSPITASIGAQKAPASLKNTPLFTNELMDITVPQQVFSGTTKEAIAILPTKVNVAIATALASAGPENTTMNIKAVPGFKGDEYKIEIQGEEVRAELNIYSRTSAIAAWSVVEVLQNAVAPIVF</sequence>
<dbReference type="OrthoDB" id="1906017at2"/>
<evidence type="ECO:0000313" key="10">
    <source>
        <dbReference type="Proteomes" id="UP000076268"/>
    </source>
</evidence>
<keyword evidence="4 6" id="KW-0560">Oxidoreductase</keyword>
<dbReference type="PIRSF" id="PIRSF005227">
    <property type="entry name" value="Asp_dh_NAD_syn"/>
    <property type="match status" value="1"/>
</dbReference>
<comment type="caution">
    <text evidence="9">The sequence shown here is derived from an EMBL/GenBank/DDBJ whole genome shotgun (WGS) entry which is preliminary data.</text>
</comment>
<evidence type="ECO:0000256" key="2">
    <source>
        <dbReference type="ARBA" id="ARBA00022642"/>
    </source>
</evidence>
<keyword evidence="5 6" id="KW-0520">NAD</keyword>
<gene>
    <name evidence="6" type="primary">nadX</name>
    <name evidence="9" type="ORF">AXX12_14100</name>
</gene>
<dbReference type="UniPathway" id="UPA00253">
    <property type="reaction ID" value="UER00456"/>
</dbReference>
<dbReference type="GO" id="GO:0051287">
    <property type="term" value="F:NAD binding"/>
    <property type="evidence" value="ECO:0007669"/>
    <property type="project" value="UniProtKB-UniRule"/>
</dbReference>
<dbReference type="SUPFAM" id="SSF51735">
    <property type="entry name" value="NAD(P)-binding Rossmann-fold domains"/>
    <property type="match status" value="1"/>
</dbReference>
<keyword evidence="2 6" id="KW-0662">Pyridine nucleotide biosynthesis</keyword>
<comment type="catalytic activity">
    <reaction evidence="6">
        <text>L-aspartate + NAD(+) + H2O = oxaloacetate + NH4(+) + NADH + H(+)</text>
        <dbReference type="Rhea" id="RHEA:11788"/>
        <dbReference type="ChEBI" id="CHEBI:15377"/>
        <dbReference type="ChEBI" id="CHEBI:15378"/>
        <dbReference type="ChEBI" id="CHEBI:16452"/>
        <dbReference type="ChEBI" id="CHEBI:28938"/>
        <dbReference type="ChEBI" id="CHEBI:29991"/>
        <dbReference type="ChEBI" id="CHEBI:57540"/>
        <dbReference type="ChEBI" id="CHEBI:57945"/>
        <dbReference type="EC" id="1.4.1.21"/>
    </reaction>
</comment>
<dbReference type="HAMAP" id="MF_01265">
    <property type="entry name" value="NadX"/>
    <property type="match status" value="1"/>
</dbReference>
<comment type="miscellaneous">
    <text evidence="6">The iminoaspartate product is unstable in aqueous solution and can decompose to oxaloacetate and ammonia.</text>
</comment>
<organism evidence="9 10">
    <name type="scientific">Anaerosporomusa subterranea</name>
    <dbReference type="NCBI Taxonomy" id="1794912"/>
    <lineage>
        <taxon>Bacteria</taxon>
        <taxon>Bacillati</taxon>
        <taxon>Bacillota</taxon>
        <taxon>Negativicutes</taxon>
        <taxon>Acetonemataceae</taxon>
        <taxon>Anaerosporomusa</taxon>
    </lineage>
</organism>
<evidence type="ECO:0000259" key="8">
    <source>
        <dbReference type="Pfam" id="PF03447"/>
    </source>
</evidence>
<comment type="catalytic activity">
    <reaction evidence="6">
        <text>L-aspartate + NADP(+) + H2O = oxaloacetate + NH4(+) + NADPH + H(+)</text>
        <dbReference type="Rhea" id="RHEA:11784"/>
        <dbReference type="ChEBI" id="CHEBI:15377"/>
        <dbReference type="ChEBI" id="CHEBI:15378"/>
        <dbReference type="ChEBI" id="CHEBI:16452"/>
        <dbReference type="ChEBI" id="CHEBI:28938"/>
        <dbReference type="ChEBI" id="CHEBI:29991"/>
        <dbReference type="ChEBI" id="CHEBI:57783"/>
        <dbReference type="ChEBI" id="CHEBI:58349"/>
        <dbReference type="EC" id="1.4.1.21"/>
    </reaction>
</comment>
<evidence type="ECO:0000256" key="4">
    <source>
        <dbReference type="ARBA" id="ARBA00023002"/>
    </source>
</evidence>
<dbReference type="Gene3D" id="3.30.360.10">
    <property type="entry name" value="Dihydrodipicolinate Reductase, domain 2"/>
    <property type="match status" value="1"/>
</dbReference>
<feature type="domain" description="Aspartate dehydrogenase" evidence="7">
    <location>
        <begin position="169"/>
        <end position="249"/>
    </location>
</feature>
<name>A0A154BMY0_ANASB</name>
<accession>A0A154BMY0</accession>
<protein>
    <recommendedName>
        <fullName evidence="6">L-aspartate dehydrogenase</fullName>
        <ecNumber evidence="6">1.4.1.21</ecNumber>
    </recommendedName>
</protein>
<dbReference type="InterPro" id="IPR005106">
    <property type="entry name" value="Asp/hSer_DH_NAD-bd"/>
</dbReference>
<feature type="binding site" evidence="6">
    <location>
        <position position="191"/>
    </location>
    <ligand>
        <name>NAD(+)</name>
        <dbReference type="ChEBI" id="CHEBI:57540"/>
    </ligand>
</feature>
<evidence type="ECO:0000313" key="9">
    <source>
        <dbReference type="EMBL" id="KYZ75286.1"/>
    </source>
</evidence>
<comment type="similarity">
    <text evidence="1 6">Belongs to the L-aspartate dehydrogenase family.</text>
</comment>
<dbReference type="EMBL" id="LSGP01000025">
    <property type="protein sequence ID" value="KYZ75286.1"/>
    <property type="molecule type" value="Genomic_DNA"/>
</dbReference>
<dbReference type="InterPro" id="IPR011182">
    <property type="entry name" value="L-Asp_DH"/>
</dbReference>
<dbReference type="InterPro" id="IPR036291">
    <property type="entry name" value="NAD(P)-bd_dom_sf"/>
</dbReference>
<dbReference type="Pfam" id="PF03447">
    <property type="entry name" value="NAD_binding_3"/>
    <property type="match status" value="1"/>
</dbReference>
<dbReference type="SUPFAM" id="SSF55347">
    <property type="entry name" value="Glyceraldehyde-3-phosphate dehydrogenase-like, C-terminal domain"/>
    <property type="match status" value="1"/>
</dbReference>
<dbReference type="GO" id="GO:0009435">
    <property type="term" value="P:NAD+ biosynthetic process"/>
    <property type="evidence" value="ECO:0007669"/>
    <property type="project" value="UniProtKB-UniRule"/>
</dbReference>
<evidence type="ECO:0000256" key="5">
    <source>
        <dbReference type="ARBA" id="ARBA00023027"/>
    </source>
</evidence>
<keyword evidence="10" id="KW-1185">Reference proteome</keyword>
<comment type="caution">
    <text evidence="6">Lacks conserved residue(s) required for the propagation of feature annotation.</text>
</comment>
<dbReference type="InterPro" id="IPR020626">
    <property type="entry name" value="Asp_DH_prok"/>
</dbReference>
<reference evidence="9 10" key="1">
    <citation type="submission" date="2016-02" db="EMBL/GenBank/DDBJ databases">
        <title>Anaerosporomusa subterraneum gen. nov., sp. nov., a spore-forming obligate anaerobe isolated from saprolite.</title>
        <authorList>
            <person name="Choi J.K."/>
            <person name="Shah M."/>
            <person name="Yee N."/>
        </authorList>
    </citation>
    <scope>NUCLEOTIDE SEQUENCE [LARGE SCALE GENOMIC DNA]</scope>
    <source>
        <strain evidence="9 10">RU4</strain>
    </source>
</reference>
<dbReference type="Proteomes" id="UP000076268">
    <property type="component" value="Unassembled WGS sequence"/>
</dbReference>
<dbReference type="AlphaFoldDB" id="A0A154BMY0"/>
<keyword evidence="3 6" id="KW-0521">NADP</keyword>
<proteinExistence type="inferred from homology"/>
<dbReference type="PANTHER" id="PTHR31873">
    <property type="entry name" value="L-ASPARTATE DEHYDROGENASE-RELATED"/>
    <property type="match status" value="1"/>
</dbReference>
<dbReference type="RefSeq" id="WP_066244937.1">
    <property type="nucleotide sequence ID" value="NZ_LSGP01000025.1"/>
</dbReference>
<dbReference type="STRING" id="1794912.AXX12_14100"/>
<feature type="binding site" evidence="6">
    <location>
        <position position="126"/>
    </location>
    <ligand>
        <name>NAD(+)</name>
        <dbReference type="ChEBI" id="CHEBI:57540"/>
    </ligand>
</feature>
<evidence type="ECO:0000256" key="1">
    <source>
        <dbReference type="ARBA" id="ARBA00008331"/>
    </source>
</evidence>
<evidence type="ECO:0000256" key="6">
    <source>
        <dbReference type="HAMAP-Rule" id="MF_01265"/>
    </source>
</evidence>
<comment type="function">
    <text evidence="6">Specifically catalyzes the NAD or NADP-dependent dehydrogenation of L-aspartate to iminoaspartate.</text>
</comment>
<feature type="domain" description="Aspartate/homoserine dehydrogenase NAD-binding" evidence="8">
    <location>
        <begin position="10"/>
        <end position="122"/>
    </location>
</feature>
<dbReference type="EC" id="1.4.1.21" evidence="6"/>
<dbReference type="GO" id="GO:0050661">
    <property type="term" value="F:NADP binding"/>
    <property type="evidence" value="ECO:0007669"/>
    <property type="project" value="UniProtKB-UniRule"/>
</dbReference>
<comment type="pathway">
    <text evidence="6">Cofactor biosynthesis; NAD(+) biosynthesis; iminoaspartate from L-aspartate (dehydrogenase route): step 1/1.</text>
</comment>
<dbReference type="Gene3D" id="3.40.50.720">
    <property type="entry name" value="NAD(P)-binding Rossmann-like Domain"/>
    <property type="match status" value="1"/>
</dbReference>
<dbReference type="InterPro" id="IPR002811">
    <property type="entry name" value="Asp_DH"/>
</dbReference>
<dbReference type="PANTHER" id="PTHR31873:SF6">
    <property type="entry name" value="ASPARTATE DEHYDROGENASE DOMAIN-CONTAINING PROTEIN"/>
    <property type="match status" value="1"/>
</dbReference>
<evidence type="ECO:0000256" key="3">
    <source>
        <dbReference type="ARBA" id="ARBA00022857"/>
    </source>
</evidence>
<evidence type="ECO:0000259" key="7">
    <source>
        <dbReference type="Pfam" id="PF01958"/>
    </source>
</evidence>